<evidence type="ECO:0000256" key="5">
    <source>
        <dbReference type="ARBA" id="ARBA00022741"/>
    </source>
</evidence>
<keyword evidence="7 9" id="KW-1133">Transmembrane helix</keyword>
<dbReference type="InterPro" id="IPR003593">
    <property type="entry name" value="AAA+_ATPase"/>
</dbReference>
<evidence type="ECO:0000256" key="7">
    <source>
        <dbReference type="ARBA" id="ARBA00022989"/>
    </source>
</evidence>
<dbReference type="STRING" id="1423740.FC36_GL001839"/>
<feature type="domain" description="ABC transporter" evidence="10">
    <location>
        <begin position="335"/>
        <end position="570"/>
    </location>
</feature>
<dbReference type="SMART" id="SM00382">
    <property type="entry name" value="AAA"/>
    <property type="match status" value="1"/>
</dbReference>
<dbReference type="EMBL" id="AZFH01000197">
    <property type="protein sequence ID" value="KRL76724.1"/>
    <property type="molecule type" value="Genomic_DNA"/>
</dbReference>
<dbReference type="FunFam" id="3.40.50.300:FF:000221">
    <property type="entry name" value="Multidrug ABC transporter ATP-binding protein"/>
    <property type="match status" value="1"/>
</dbReference>
<protein>
    <submittedName>
        <fullName evidence="12">Uncharacterized protein</fullName>
    </submittedName>
</protein>
<dbReference type="PANTHER" id="PTHR43394:SF1">
    <property type="entry name" value="ATP-BINDING CASSETTE SUB-FAMILY B MEMBER 10, MITOCHONDRIAL"/>
    <property type="match status" value="1"/>
</dbReference>
<comment type="subcellular location">
    <subcellularLocation>
        <location evidence="1">Cell membrane</location>
        <topology evidence="1">Multi-pass membrane protein</topology>
    </subcellularLocation>
</comment>
<dbReference type="SUPFAM" id="SSF90123">
    <property type="entry name" value="ABC transporter transmembrane region"/>
    <property type="match status" value="1"/>
</dbReference>
<evidence type="ECO:0000256" key="2">
    <source>
        <dbReference type="ARBA" id="ARBA00022448"/>
    </source>
</evidence>
<evidence type="ECO:0000259" key="10">
    <source>
        <dbReference type="PROSITE" id="PS50893"/>
    </source>
</evidence>
<dbReference type="Proteomes" id="UP000051048">
    <property type="component" value="Unassembled WGS sequence"/>
</dbReference>
<dbReference type="Gene3D" id="1.20.1560.10">
    <property type="entry name" value="ABC transporter type 1, transmembrane domain"/>
    <property type="match status" value="1"/>
</dbReference>
<organism evidence="12 13">
    <name type="scientific">Ligilactobacillus equi DSM 15833 = JCM 10991</name>
    <dbReference type="NCBI Taxonomy" id="1423740"/>
    <lineage>
        <taxon>Bacteria</taxon>
        <taxon>Bacillati</taxon>
        <taxon>Bacillota</taxon>
        <taxon>Bacilli</taxon>
        <taxon>Lactobacillales</taxon>
        <taxon>Lactobacillaceae</taxon>
        <taxon>Ligilactobacillus</taxon>
    </lineage>
</organism>
<dbReference type="SUPFAM" id="SSF52540">
    <property type="entry name" value="P-loop containing nucleoside triphosphate hydrolases"/>
    <property type="match status" value="1"/>
</dbReference>
<dbReference type="InterPro" id="IPR003439">
    <property type="entry name" value="ABC_transporter-like_ATP-bd"/>
</dbReference>
<feature type="domain" description="ABC transmembrane type-1" evidence="11">
    <location>
        <begin position="19"/>
        <end position="301"/>
    </location>
</feature>
<dbReference type="InterPro" id="IPR036640">
    <property type="entry name" value="ABC1_TM_sf"/>
</dbReference>
<dbReference type="InterPro" id="IPR027417">
    <property type="entry name" value="P-loop_NTPase"/>
</dbReference>
<evidence type="ECO:0000256" key="6">
    <source>
        <dbReference type="ARBA" id="ARBA00022840"/>
    </source>
</evidence>
<dbReference type="InterPro" id="IPR039421">
    <property type="entry name" value="Type_1_exporter"/>
</dbReference>
<keyword evidence="4 9" id="KW-0812">Transmembrane</keyword>
<dbReference type="Gene3D" id="3.40.50.300">
    <property type="entry name" value="P-loop containing nucleotide triphosphate hydrolases"/>
    <property type="match status" value="1"/>
</dbReference>
<keyword evidence="5" id="KW-0547">Nucleotide-binding</keyword>
<evidence type="ECO:0000259" key="11">
    <source>
        <dbReference type="PROSITE" id="PS50929"/>
    </source>
</evidence>
<keyword evidence="2" id="KW-0813">Transport</keyword>
<dbReference type="PROSITE" id="PS50893">
    <property type="entry name" value="ABC_TRANSPORTER_2"/>
    <property type="match status" value="1"/>
</dbReference>
<dbReference type="InterPro" id="IPR017871">
    <property type="entry name" value="ABC_transporter-like_CS"/>
</dbReference>
<dbReference type="GO" id="GO:0015421">
    <property type="term" value="F:ABC-type oligopeptide transporter activity"/>
    <property type="evidence" value="ECO:0007669"/>
    <property type="project" value="TreeGrafter"/>
</dbReference>
<keyword evidence="6" id="KW-0067">ATP-binding</keyword>
<evidence type="ECO:0000256" key="4">
    <source>
        <dbReference type="ARBA" id="ARBA00022692"/>
    </source>
</evidence>
<dbReference type="PROSITE" id="PS00211">
    <property type="entry name" value="ABC_TRANSPORTER_1"/>
    <property type="match status" value="1"/>
</dbReference>
<evidence type="ECO:0000256" key="8">
    <source>
        <dbReference type="ARBA" id="ARBA00023136"/>
    </source>
</evidence>
<dbReference type="GO" id="GO:0005886">
    <property type="term" value="C:plasma membrane"/>
    <property type="evidence" value="ECO:0007669"/>
    <property type="project" value="UniProtKB-SubCell"/>
</dbReference>
<dbReference type="GO" id="GO:0005524">
    <property type="term" value="F:ATP binding"/>
    <property type="evidence" value="ECO:0007669"/>
    <property type="project" value="UniProtKB-KW"/>
</dbReference>
<feature type="transmembrane region" description="Helical" evidence="9">
    <location>
        <begin position="20"/>
        <end position="42"/>
    </location>
</feature>
<dbReference type="PATRIC" id="fig|1423740.3.peg.1986"/>
<dbReference type="InterPro" id="IPR011527">
    <property type="entry name" value="ABC1_TM_dom"/>
</dbReference>
<dbReference type="AlphaFoldDB" id="A0A0R1T999"/>
<feature type="transmembrane region" description="Helical" evidence="9">
    <location>
        <begin position="160"/>
        <end position="184"/>
    </location>
</feature>
<feature type="transmembrane region" description="Helical" evidence="9">
    <location>
        <begin position="54"/>
        <end position="74"/>
    </location>
</feature>
<proteinExistence type="predicted"/>
<evidence type="ECO:0000313" key="13">
    <source>
        <dbReference type="Proteomes" id="UP000051048"/>
    </source>
</evidence>
<keyword evidence="3" id="KW-1003">Cell membrane</keyword>
<evidence type="ECO:0000256" key="9">
    <source>
        <dbReference type="SAM" id="Phobius"/>
    </source>
</evidence>
<keyword evidence="8 9" id="KW-0472">Membrane</keyword>
<dbReference type="Pfam" id="PF00664">
    <property type="entry name" value="ABC_membrane"/>
    <property type="match status" value="1"/>
</dbReference>
<dbReference type="Pfam" id="PF00005">
    <property type="entry name" value="ABC_tran"/>
    <property type="match status" value="1"/>
</dbReference>
<dbReference type="GO" id="GO:0016887">
    <property type="term" value="F:ATP hydrolysis activity"/>
    <property type="evidence" value="ECO:0007669"/>
    <property type="project" value="InterPro"/>
</dbReference>
<evidence type="ECO:0000256" key="1">
    <source>
        <dbReference type="ARBA" id="ARBA00004651"/>
    </source>
</evidence>
<evidence type="ECO:0000256" key="3">
    <source>
        <dbReference type="ARBA" id="ARBA00022475"/>
    </source>
</evidence>
<gene>
    <name evidence="12" type="ORF">FC36_GL001839</name>
</gene>
<evidence type="ECO:0000313" key="12">
    <source>
        <dbReference type="EMBL" id="KRL76724.1"/>
    </source>
</evidence>
<accession>A0A0R1T999</accession>
<dbReference type="CDD" id="cd18548">
    <property type="entry name" value="ABC_6TM_Tm287_like"/>
    <property type="match status" value="1"/>
</dbReference>
<name>A0A0R1T999_9LACO</name>
<feature type="transmembrane region" description="Helical" evidence="9">
    <location>
        <begin position="136"/>
        <end position="154"/>
    </location>
</feature>
<reference evidence="12 13" key="1">
    <citation type="journal article" date="2015" name="Genome Announc.">
        <title>Expanding the biotechnology potential of lactobacilli through comparative genomics of 213 strains and associated genera.</title>
        <authorList>
            <person name="Sun Z."/>
            <person name="Harris H.M."/>
            <person name="McCann A."/>
            <person name="Guo C."/>
            <person name="Argimon S."/>
            <person name="Zhang W."/>
            <person name="Yang X."/>
            <person name="Jeffery I.B."/>
            <person name="Cooney J.C."/>
            <person name="Kagawa T.F."/>
            <person name="Liu W."/>
            <person name="Song Y."/>
            <person name="Salvetti E."/>
            <person name="Wrobel A."/>
            <person name="Rasinkangas P."/>
            <person name="Parkhill J."/>
            <person name="Rea M.C."/>
            <person name="O'Sullivan O."/>
            <person name="Ritari J."/>
            <person name="Douillard F.P."/>
            <person name="Paul Ross R."/>
            <person name="Yang R."/>
            <person name="Briner A.E."/>
            <person name="Felis G.E."/>
            <person name="de Vos W.M."/>
            <person name="Barrangou R."/>
            <person name="Klaenhammer T.R."/>
            <person name="Caufield P.W."/>
            <person name="Cui Y."/>
            <person name="Zhang H."/>
            <person name="O'Toole P.W."/>
        </authorList>
    </citation>
    <scope>NUCLEOTIDE SEQUENCE [LARGE SCALE GENOMIC DNA]</scope>
    <source>
        <strain evidence="12 13">DSM 15833</strain>
    </source>
</reference>
<comment type="caution">
    <text evidence="12">The sequence shown here is derived from an EMBL/GenBank/DDBJ whole genome shotgun (WGS) entry which is preliminary data.</text>
</comment>
<sequence length="578" mass="63538">MQQLRKTLSYLVDYRKEAILAPAFKLLEALMELFVPLVIAAIINQGIGHHNSTYVWWCFALLLGMAFVGMAFSFTAQWFTAKASVGCVTSLRQALFDHIGRLSYSQLDKLGTDTLITRLTSDINQVQNGLNLTLRLLLRSPFIVLGAVVMAFFVNVKAAIIFVITIPILSAVVFGIMLITIPLYTKSQNALDKLTKTSRQNLTGVRVIRAFGKEADEIAEFDQENHALTKINEFVGRLSALMNPATYIIINVATIFLIQRGAIQVNLGHMAQGDVVALYNYTAQIVVELIKLASLVISINRAIACANRIQTVLDLEPDMTYPQVLNTPAENDLAVAFQDVSLSYNHNDAQAVSQLNFRVQTGQTIGIIGGTGSGKSTLVNLLARFYDATHGKITVAGHDVKAYPAGQLIDKIGIVPQKAVLFEGTIRSNLQWGKPDATEQELWQALEVAQAKEIVQGKAGGLDAQVEQNGRNFSGGQRQRLTIARALVKQPDILILDDSASALDFATDLKLRRALKKLAHKMTIFIVSQRTSSVRTADNILVLDQGQIVGQGNHDHLMATCEVYQEIYYSQFPKKGGH</sequence>
<dbReference type="PROSITE" id="PS50929">
    <property type="entry name" value="ABC_TM1F"/>
    <property type="match status" value="1"/>
</dbReference>
<dbReference type="PANTHER" id="PTHR43394">
    <property type="entry name" value="ATP-DEPENDENT PERMEASE MDL1, MITOCHONDRIAL"/>
    <property type="match status" value="1"/>
</dbReference>